<evidence type="ECO:0000313" key="1">
    <source>
        <dbReference type="EMBL" id="PRX66066.1"/>
    </source>
</evidence>
<protein>
    <submittedName>
        <fullName evidence="1">Uncharacterized protein</fullName>
    </submittedName>
</protein>
<organism evidence="1 2">
    <name type="scientific">Nonomuraea fuscirosea</name>
    <dbReference type="NCBI Taxonomy" id="1291556"/>
    <lineage>
        <taxon>Bacteria</taxon>
        <taxon>Bacillati</taxon>
        <taxon>Actinomycetota</taxon>
        <taxon>Actinomycetes</taxon>
        <taxon>Streptosporangiales</taxon>
        <taxon>Streptosporangiaceae</taxon>
        <taxon>Nonomuraea</taxon>
    </lineage>
</organism>
<keyword evidence="2" id="KW-1185">Reference proteome</keyword>
<comment type="caution">
    <text evidence="1">The sequence shown here is derived from an EMBL/GenBank/DDBJ whole genome shotgun (WGS) entry which is preliminary data.</text>
</comment>
<dbReference type="Proteomes" id="UP000238312">
    <property type="component" value="Unassembled WGS sequence"/>
</dbReference>
<dbReference type="OrthoDB" id="3542456at2"/>
<accession>A0A2T0N2A1</accession>
<dbReference type="RefSeq" id="WP_106239593.1">
    <property type="nucleotide sequence ID" value="NZ_PVNG01000006.1"/>
</dbReference>
<dbReference type="EMBL" id="PVNG01000006">
    <property type="protein sequence ID" value="PRX66066.1"/>
    <property type="molecule type" value="Genomic_DNA"/>
</dbReference>
<name>A0A2T0N2A1_9ACTN</name>
<dbReference type="AlphaFoldDB" id="A0A2T0N2A1"/>
<gene>
    <name evidence="1" type="ORF">B0I32_106202</name>
</gene>
<evidence type="ECO:0000313" key="2">
    <source>
        <dbReference type="Proteomes" id="UP000238312"/>
    </source>
</evidence>
<reference evidence="1 2" key="1">
    <citation type="submission" date="2018-03" db="EMBL/GenBank/DDBJ databases">
        <title>Genomic Encyclopedia of Type Strains, Phase III (KMG-III): the genomes of soil and plant-associated and newly described type strains.</title>
        <authorList>
            <person name="Whitman W."/>
        </authorList>
    </citation>
    <scope>NUCLEOTIDE SEQUENCE [LARGE SCALE GENOMIC DNA]</scope>
    <source>
        <strain evidence="1 2">CGMCC 4.7104</strain>
    </source>
</reference>
<proteinExistence type="predicted"/>
<sequence length="159" mass="16789">MMRGRSARFAVVLATLFAAHEVGDQWVQTHRQATSKGGRGDQQRAGQAACARHVATMTATKALMLGVASAVTGVKLPVGRTAAALAVDAASHYWADRRYTLAGLADRLGKGEYYRLGAPREGRDDNPTIGTGAYALDQAWHAAWLWVAALVVAAGDEAA</sequence>